<dbReference type="AlphaFoldDB" id="K0R9X2"/>
<evidence type="ECO:0000313" key="1">
    <source>
        <dbReference type="EMBL" id="EJK45706.1"/>
    </source>
</evidence>
<protein>
    <submittedName>
        <fullName evidence="1">Uncharacterized protein</fullName>
    </submittedName>
</protein>
<reference evidence="1 2" key="1">
    <citation type="journal article" date="2012" name="Genome Biol.">
        <title>Genome and low-iron response of an oceanic diatom adapted to chronic iron limitation.</title>
        <authorList>
            <person name="Lommer M."/>
            <person name="Specht M."/>
            <person name="Roy A.S."/>
            <person name="Kraemer L."/>
            <person name="Andreson R."/>
            <person name="Gutowska M.A."/>
            <person name="Wolf J."/>
            <person name="Bergner S.V."/>
            <person name="Schilhabel M.B."/>
            <person name="Klostermeier U.C."/>
            <person name="Beiko R.G."/>
            <person name="Rosenstiel P."/>
            <person name="Hippler M."/>
            <person name="Laroche J."/>
        </authorList>
    </citation>
    <scope>NUCLEOTIDE SEQUENCE [LARGE SCALE GENOMIC DNA]</scope>
    <source>
        <strain evidence="1 2">CCMP1005</strain>
    </source>
</reference>
<comment type="caution">
    <text evidence="1">The sequence shown here is derived from an EMBL/GenBank/DDBJ whole genome shotgun (WGS) entry which is preliminary data.</text>
</comment>
<dbReference type="Proteomes" id="UP000266841">
    <property type="component" value="Unassembled WGS sequence"/>
</dbReference>
<keyword evidence="2" id="KW-1185">Reference proteome</keyword>
<evidence type="ECO:0000313" key="2">
    <source>
        <dbReference type="Proteomes" id="UP000266841"/>
    </source>
</evidence>
<accession>K0R9X2</accession>
<name>K0R9X2_THAOC</name>
<organism evidence="1 2">
    <name type="scientific">Thalassiosira oceanica</name>
    <name type="common">Marine diatom</name>
    <dbReference type="NCBI Taxonomy" id="159749"/>
    <lineage>
        <taxon>Eukaryota</taxon>
        <taxon>Sar</taxon>
        <taxon>Stramenopiles</taxon>
        <taxon>Ochrophyta</taxon>
        <taxon>Bacillariophyta</taxon>
        <taxon>Coscinodiscophyceae</taxon>
        <taxon>Thalassiosirophycidae</taxon>
        <taxon>Thalassiosirales</taxon>
        <taxon>Thalassiosiraceae</taxon>
        <taxon>Thalassiosira</taxon>
    </lineage>
</organism>
<dbReference type="EMBL" id="AGNL01048315">
    <property type="protein sequence ID" value="EJK45706.1"/>
    <property type="molecule type" value="Genomic_DNA"/>
</dbReference>
<proteinExistence type="predicted"/>
<gene>
    <name evidence="1" type="ORF">THAOC_35669</name>
</gene>
<sequence>MRIIRDIFEAIIARCKGETLSITSAYLAEVRADDLQLRATTREPTLRTELFPVNAAAPFKIAYVPPFLEAFMFDSNFALSAVVSGNVALLASVERIVAMNEASANGTIVECGMPRASCEMDCLILQTKGELDLFVLTSHLYSSFETRNEGTESSEVFDLEESKAPRSKPIASLGQISAFVFIYFRAIFKAMTFFFTSLPKVLEHTSKLLLSEALFNQVKDASVSLVSTSTTALGRQARSALFLASMSGLALLCFGRKQVAALMRCSRRLKGRASDQLSQTRASFRQLFDQAARHYCSAIEGLHGTAIHVALQVVSFVAVAAGGLSLLLEAKDWIRAASEALFNQVKDASVSLVSTSTEQHSSAYNDFFYGVKVTLVSFLSTRRLQAIS</sequence>